<dbReference type="CDD" id="cd06261">
    <property type="entry name" value="TM_PBP2"/>
    <property type="match status" value="1"/>
</dbReference>
<name>A0A135I971_9GAMM</name>
<sequence length="312" mass="33559">MLSQLSSTPLKTQTKHYSPSYLVWQRFCSHKAGLVSAVFIALLAVLCISAPLITSWFGHDPFAVDFFARFEHSSSKHWLGADELGRDVFLRLLYGGQVSLAVGTVAALATAIIGTLVGVCAGYFGGKLDAILMRIADFTLSLPTLPLMIVLAAVDLSKLGLPQSWVQGENASLIRIVVIVALFGWPTTARLVRSGTLSVRERDYVKAAIGYGASPWRIIRRHIVPNVLSPVIIATTMAVGGVILLESALSFLGLGIQPPMPSWGNMLQNAQEVIWQSPGLAIYPGLAILLTVMAFNFLGDALQDAMDPKAIS</sequence>
<dbReference type="InterPro" id="IPR000515">
    <property type="entry name" value="MetI-like"/>
</dbReference>
<dbReference type="Proteomes" id="UP000070529">
    <property type="component" value="Unassembled WGS sequence"/>
</dbReference>
<dbReference type="InterPro" id="IPR025966">
    <property type="entry name" value="OppC_N"/>
</dbReference>
<feature type="domain" description="ABC transmembrane type-1" evidence="8">
    <location>
        <begin position="96"/>
        <end position="299"/>
    </location>
</feature>
<evidence type="ECO:0000256" key="1">
    <source>
        <dbReference type="ARBA" id="ARBA00004651"/>
    </source>
</evidence>
<dbReference type="Pfam" id="PF00528">
    <property type="entry name" value="BPD_transp_1"/>
    <property type="match status" value="1"/>
</dbReference>
<proteinExistence type="inferred from homology"/>
<keyword evidence="10" id="KW-1185">Reference proteome</keyword>
<evidence type="ECO:0000256" key="6">
    <source>
        <dbReference type="ARBA" id="ARBA00023136"/>
    </source>
</evidence>
<dbReference type="OrthoDB" id="9805884at2"/>
<dbReference type="STRING" id="294935.ATN88_18835"/>
<evidence type="ECO:0000256" key="2">
    <source>
        <dbReference type="ARBA" id="ARBA00022448"/>
    </source>
</evidence>
<dbReference type="PANTHER" id="PTHR43386">
    <property type="entry name" value="OLIGOPEPTIDE TRANSPORT SYSTEM PERMEASE PROTEIN APPC"/>
    <property type="match status" value="1"/>
</dbReference>
<feature type="transmembrane region" description="Helical" evidence="7">
    <location>
        <begin position="34"/>
        <end position="57"/>
    </location>
</feature>
<feature type="transmembrane region" description="Helical" evidence="7">
    <location>
        <begin position="131"/>
        <end position="153"/>
    </location>
</feature>
<evidence type="ECO:0000256" key="3">
    <source>
        <dbReference type="ARBA" id="ARBA00022475"/>
    </source>
</evidence>
<reference evidence="9 10" key="1">
    <citation type="submission" date="2015-11" db="EMBL/GenBank/DDBJ databases">
        <title>Genomic Taxonomy of the Vibrionaceae.</title>
        <authorList>
            <person name="Gomez-Gil B."/>
            <person name="Enciso-Ibarra J."/>
        </authorList>
    </citation>
    <scope>NUCLEOTIDE SEQUENCE [LARGE SCALE GENOMIC DNA]</scope>
    <source>
        <strain evidence="9 10">CAIM 912</strain>
    </source>
</reference>
<evidence type="ECO:0000256" key="4">
    <source>
        <dbReference type="ARBA" id="ARBA00022692"/>
    </source>
</evidence>
<comment type="caution">
    <text evidence="9">The sequence shown here is derived from an EMBL/GenBank/DDBJ whole genome shotgun (WGS) entry which is preliminary data.</text>
</comment>
<feature type="transmembrane region" description="Helical" evidence="7">
    <location>
        <begin position="274"/>
        <end position="299"/>
    </location>
</feature>
<dbReference type="SUPFAM" id="SSF161098">
    <property type="entry name" value="MetI-like"/>
    <property type="match status" value="1"/>
</dbReference>
<dbReference type="GO" id="GO:0055085">
    <property type="term" value="P:transmembrane transport"/>
    <property type="evidence" value="ECO:0007669"/>
    <property type="project" value="InterPro"/>
</dbReference>
<dbReference type="GO" id="GO:0005886">
    <property type="term" value="C:plasma membrane"/>
    <property type="evidence" value="ECO:0007669"/>
    <property type="project" value="UniProtKB-SubCell"/>
</dbReference>
<evidence type="ECO:0000256" key="5">
    <source>
        <dbReference type="ARBA" id="ARBA00022989"/>
    </source>
</evidence>
<keyword evidence="6 7" id="KW-0472">Membrane</keyword>
<dbReference type="Pfam" id="PF12911">
    <property type="entry name" value="OppC_N"/>
    <property type="match status" value="1"/>
</dbReference>
<dbReference type="PROSITE" id="PS50928">
    <property type="entry name" value="ABC_TM1"/>
    <property type="match status" value="1"/>
</dbReference>
<evidence type="ECO:0000313" key="10">
    <source>
        <dbReference type="Proteomes" id="UP000070529"/>
    </source>
</evidence>
<keyword evidence="3" id="KW-1003">Cell membrane</keyword>
<feature type="transmembrane region" description="Helical" evidence="7">
    <location>
        <begin position="100"/>
        <end position="124"/>
    </location>
</feature>
<keyword evidence="4 7" id="KW-0812">Transmembrane</keyword>
<feature type="transmembrane region" description="Helical" evidence="7">
    <location>
        <begin position="173"/>
        <end position="192"/>
    </location>
</feature>
<comment type="similarity">
    <text evidence="7">Belongs to the binding-protein-dependent transport system permease family.</text>
</comment>
<evidence type="ECO:0000313" key="9">
    <source>
        <dbReference type="EMBL" id="KXF82003.1"/>
    </source>
</evidence>
<comment type="subcellular location">
    <subcellularLocation>
        <location evidence="1 7">Cell membrane</location>
        <topology evidence="1 7">Multi-pass membrane protein</topology>
    </subcellularLocation>
</comment>
<dbReference type="PANTHER" id="PTHR43386:SF1">
    <property type="entry name" value="D,D-DIPEPTIDE TRANSPORT SYSTEM PERMEASE PROTEIN DDPC-RELATED"/>
    <property type="match status" value="1"/>
</dbReference>
<dbReference type="InterPro" id="IPR050366">
    <property type="entry name" value="BP-dependent_transpt_permease"/>
</dbReference>
<keyword evidence="5 7" id="KW-1133">Transmembrane helix</keyword>
<evidence type="ECO:0000256" key="7">
    <source>
        <dbReference type="RuleBase" id="RU363032"/>
    </source>
</evidence>
<keyword evidence="2 7" id="KW-0813">Transport</keyword>
<dbReference type="InterPro" id="IPR035906">
    <property type="entry name" value="MetI-like_sf"/>
</dbReference>
<dbReference type="EMBL" id="LNTY01000032">
    <property type="protein sequence ID" value="KXF82003.1"/>
    <property type="molecule type" value="Genomic_DNA"/>
</dbReference>
<evidence type="ECO:0000259" key="8">
    <source>
        <dbReference type="PROSITE" id="PS50928"/>
    </source>
</evidence>
<organism evidence="9 10">
    <name type="scientific">Enterovibrio coralii</name>
    <dbReference type="NCBI Taxonomy" id="294935"/>
    <lineage>
        <taxon>Bacteria</taxon>
        <taxon>Pseudomonadati</taxon>
        <taxon>Pseudomonadota</taxon>
        <taxon>Gammaproteobacteria</taxon>
        <taxon>Vibrionales</taxon>
        <taxon>Vibrionaceae</taxon>
        <taxon>Enterovibrio</taxon>
    </lineage>
</organism>
<accession>A0A135I971</accession>
<protein>
    <submittedName>
        <fullName evidence="9">NAD synthetase</fullName>
    </submittedName>
</protein>
<gene>
    <name evidence="9" type="ORF">ATN88_18835</name>
</gene>
<dbReference type="Gene3D" id="1.10.3720.10">
    <property type="entry name" value="MetI-like"/>
    <property type="match status" value="1"/>
</dbReference>
<feature type="transmembrane region" description="Helical" evidence="7">
    <location>
        <begin position="227"/>
        <end position="254"/>
    </location>
</feature>
<dbReference type="AlphaFoldDB" id="A0A135I971"/>